<organism evidence="6 7">
    <name type="scientific">Propionibacterium cyclohexanicum</name>
    <dbReference type="NCBI Taxonomy" id="64702"/>
    <lineage>
        <taxon>Bacteria</taxon>
        <taxon>Bacillati</taxon>
        <taxon>Actinomycetota</taxon>
        <taxon>Actinomycetes</taxon>
        <taxon>Propionibacteriales</taxon>
        <taxon>Propionibacteriaceae</taxon>
        <taxon>Propionibacterium</taxon>
    </lineage>
</organism>
<dbReference type="EMBL" id="FOGZ01000004">
    <property type="protein sequence ID" value="SER64053.1"/>
    <property type="molecule type" value="Genomic_DNA"/>
</dbReference>
<dbReference type="GO" id="GO:0005886">
    <property type="term" value="C:plasma membrane"/>
    <property type="evidence" value="ECO:0007669"/>
    <property type="project" value="UniProtKB-ARBA"/>
</dbReference>
<dbReference type="OrthoDB" id="509049at2"/>
<name>A0A1H9QWG7_9ACTN</name>
<accession>A0A1H9QWG7</accession>
<dbReference type="RefSeq" id="WP_091967987.1">
    <property type="nucleotide sequence ID" value="NZ_FOGZ01000004.1"/>
</dbReference>
<protein>
    <submittedName>
        <fullName evidence="6">Biotin transport system permease protein</fullName>
    </submittedName>
</protein>
<evidence type="ECO:0000256" key="3">
    <source>
        <dbReference type="ARBA" id="ARBA00022989"/>
    </source>
</evidence>
<dbReference type="STRING" id="64702.SAMN05443377_104129"/>
<feature type="transmembrane region" description="Helical" evidence="5">
    <location>
        <begin position="173"/>
        <end position="193"/>
    </location>
</feature>
<comment type="subcellular location">
    <subcellularLocation>
        <location evidence="1">Membrane</location>
        <topology evidence="1">Multi-pass membrane protein</topology>
    </subcellularLocation>
</comment>
<evidence type="ECO:0000313" key="7">
    <source>
        <dbReference type="Proteomes" id="UP000198815"/>
    </source>
</evidence>
<feature type="transmembrane region" description="Helical" evidence="5">
    <location>
        <begin position="94"/>
        <end position="111"/>
    </location>
</feature>
<dbReference type="InterPro" id="IPR003339">
    <property type="entry name" value="ABC/ECF_trnsptr_transmembrane"/>
</dbReference>
<feature type="transmembrane region" description="Helical" evidence="5">
    <location>
        <begin position="71"/>
        <end position="87"/>
    </location>
</feature>
<keyword evidence="7" id="KW-1185">Reference proteome</keyword>
<dbReference type="AlphaFoldDB" id="A0A1H9QWG7"/>
<feature type="transmembrane region" description="Helical" evidence="5">
    <location>
        <begin position="140"/>
        <end position="161"/>
    </location>
</feature>
<keyword evidence="2 5" id="KW-0812">Transmembrane</keyword>
<gene>
    <name evidence="6" type="ORF">SAMN05443377_104129</name>
</gene>
<evidence type="ECO:0000313" key="6">
    <source>
        <dbReference type="EMBL" id="SER64053.1"/>
    </source>
</evidence>
<keyword evidence="4 5" id="KW-0472">Membrane</keyword>
<evidence type="ECO:0000256" key="5">
    <source>
        <dbReference type="SAM" id="Phobius"/>
    </source>
</evidence>
<proteinExistence type="predicted"/>
<evidence type="ECO:0000256" key="1">
    <source>
        <dbReference type="ARBA" id="ARBA00004141"/>
    </source>
</evidence>
<dbReference type="Proteomes" id="UP000198815">
    <property type="component" value="Unassembled WGS sequence"/>
</dbReference>
<keyword evidence="3 5" id="KW-1133">Transmembrane helix</keyword>
<dbReference type="CDD" id="cd16914">
    <property type="entry name" value="EcfT"/>
    <property type="match status" value="1"/>
</dbReference>
<sequence>MRPEHYLGVYRAGSSAMHRSPIWLKYLLLLLLGVAPFFLRVVGLSVGCLVLAALVSWLGARQPLRTLNPGVAVWVMNLLVLGYYAVFWDWRTGAVFVAGMLSCLWLARMLTSTSPASQIMDALACLARPLRVFGAKPERFALAIAIMWNSIPYLLVSVRTVREAARARGLERLSWRFAAPVVVSAVGHALAVGEALQARGLGD</sequence>
<reference evidence="6 7" key="1">
    <citation type="submission" date="2016-10" db="EMBL/GenBank/DDBJ databases">
        <authorList>
            <person name="de Groot N.N."/>
        </authorList>
    </citation>
    <scope>NUCLEOTIDE SEQUENCE [LARGE SCALE GENOMIC DNA]</scope>
    <source>
        <strain evidence="6 7">DSM 16859</strain>
    </source>
</reference>
<evidence type="ECO:0000256" key="2">
    <source>
        <dbReference type="ARBA" id="ARBA00022692"/>
    </source>
</evidence>
<feature type="transmembrane region" description="Helical" evidence="5">
    <location>
        <begin position="26"/>
        <end position="59"/>
    </location>
</feature>
<evidence type="ECO:0000256" key="4">
    <source>
        <dbReference type="ARBA" id="ARBA00023136"/>
    </source>
</evidence>
<dbReference type="Pfam" id="PF02361">
    <property type="entry name" value="CbiQ"/>
    <property type="match status" value="1"/>
</dbReference>